<protein>
    <submittedName>
        <fullName evidence="1">Uncharacterized protein</fullName>
    </submittedName>
</protein>
<sequence length="59" mass="6449">MVSEPSIEGFCIPGAQTDCTTDVLRRMFMTDIAAAGAERQGSEREVFPEILQLHGSDHP</sequence>
<reference evidence="1" key="1">
    <citation type="submission" date="2020-06" db="EMBL/GenBank/DDBJ databases">
        <authorList>
            <person name="Li T."/>
            <person name="Hu X."/>
            <person name="Zhang T."/>
            <person name="Song X."/>
            <person name="Zhang H."/>
            <person name="Dai N."/>
            <person name="Sheng W."/>
            <person name="Hou X."/>
            <person name="Wei L."/>
        </authorList>
    </citation>
    <scope>NUCLEOTIDE SEQUENCE</scope>
    <source>
        <strain evidence="1">G02</strain>
        <tissue evidence="1">Leaf</tissue>
    </source>
</reference>
<gene>
    <name evidence="1" type="ORF">Sradi_4544200</name>
</gene>
<dbReference type="EMBL" id="JACGWJ010000020">
    <property type="protein sequence ID" value="KAL0340274.1"/>
    <property type="molecule type" value="Genomic_DNA"/>
</dbReference>
<accession>A0AAW2N957</accession>
<comment type="caution">
    <text evidence="1">The sequence shown here is derived from an EMBL/GenBank/DDBJ whole genome shotgun (WGS) entry which is preliminary data.</text>
</comment>
<name>A0AAW2N957_SESRA</name>
<dbReference type="AlphaFoldDB" id="A0AAW2N957"/>
<organism evidence="1">
    <name type="scientific">Sesamum radiatum</name>
    <name type="common">Black benniseed</name>
    <dbReference type="NCBI Taxonomy" id="300843"/>
    <lineage>
        <taxon>Eukaryota</taxon>
        <taxon>Viridiplantae</taxon>
        <taxon>Streptophyta</taxon>
        <taxon>Embryophyta</taxon>
        <taxon>Tracheophyta</taxon>
        <taxon>Spermatophyta</taxon>
        <taxon>Magnoliopsida</taxon>
        <taxon>eudicotyledons</taxon>
        <taxon>Gunneridae</taxon>
        <taxon>Pentapetalae</taxon>
        <taxon>asterids</taxon>
        <taxon>lamiids</taxon>
        <taxon>Lamiales</taxon>
        <taxon>Pedaliaceae</taxon>
        <taxon>Sesamum</taxon>
    </lineage>
</organism>
<evidence type="ECO:0000313" key="1">
    <source>
        <dbReference type="EMBL" id="KAL0340274.1"/>
    </source>
</evidence>
<reference evidence="1" key="2">
    <citation type="journal article" date="2024" name="Plant">
        <title>Genomic evolution and insights into agronomic trait innovations of Sesamum species.</title>
        <authorList>
            <person name="Miao H."/>
            <person name="Wang L."/>
            <person name="Qu L."/>
            <person name="Liu H."/>
            <person name="Sun Y."/>
            <person name="Le M."/>
            <person name="Wang Q."/>
            <person name="Wei S."/>
            <person name="Zheng Y."/>
            <person name="Lin W."/>
            <person name="Duan Y."/>
            <person name="Cao H."/>
            <person name="Xiong S."/>
            <person name="Wang X."/>
            <person name="Wei L."/>
            <person name="Li C."/>
            <person name="Ma Q."/>
            <person name="Ju M."/>
            <person name="Zhao R."/>
            <person name="Li G."/>
            <person name="Mu C."/>
            <person name="Tian Q."/>
            <person name="Mei H."/>
            <person name="Zhang T."/>
            <person name="Gao T."/>
            <person name="Zhang H."/>
        </authorList>
    </citation>
    <scope>NUCLEOTIDE SEQUENCE</scope>
    <source>
        <strain evidence="1">G02</strain>
    </source>
</reference>
<proteinExistence type="predicted"/>